<dbReference type="Pfam" id="PF00665">
    <property type="entry name" value="rve"/>
    <property type="match status" value="1"/>
</dbReference>
<dbReference type="InterPro" id="IPR001584">
    <property type="entry name" value="Integrase_cat-core"/>
</dbReference>
<comment type="caution">
    <text evidence="2">The sequence shown here is derived from an EMBL/GenBank/DDBJ whole genome shotgun (WGS) entry which is preliminary data.</text>
</comment>
<dbReference type="AlphaFoldDB" id="A0A5R9K8A7"/>
<feature type="domain" description="Integrase catalytic" evidence="1">
    <location>
        <begin position="122"/>
        <end position="179"/>
    </location>
</feature>
<keyword evidence="3" id="KW-1185">Reference proteome</keyword>
<evidence type="ECO:0000313" key="3">
    <source>
        <dbReference type="Proteomes" id="UP000309788"/>
    </source>
</evidence>
<reference evidence="2 3" key="1">
    <citation type="submission" date="2019-05" db="EMBL/GenBank/DDBJ databases">
        <authorList>
            <person name="Qu J.-H."/>
        </authorList>
    </citation>
    <scope>NUCLEOTIDE SEQUENCE [LARGE SCALE GENOMIC DNA]</scope>
    <source>
        <strain evidence="2 3">Z12</strain>
    </source>
</reference>
<organism evidence="2 3">
    <name type="scientific">Dyadobacter sediminis</name>
    <dbReference type="NCBI Taxonomy" id="1493691"/>
    <lineage>
        <taxon>Bacteria</taxon>
        <taxon>Pseudomonadati</taxon>
        <taxon>Bacteroidota</taxon>
        <taxon>Cytophagia</taxon>
        <taxon>Cytophagales</taxon>
        <taxon>Spirosomataceae</taxon>
        <taxon>Dyadobacter</taxon>
    </lineage>
</organism>
<dbReference type="PANTHER" id="PTHR46889:SF5">
    <property type="entry name" value="INTEGRASE PROTEIN"/>
    <property type="match status" value="1"/>
</dbReference>
<dbReference type="Gene3D" id="3.30.420.10">
    <property type="entry name" value="Ribonuclease H-like superfamily/Ribonuclease H"/>
    <property type="match status" value="1"/>
</dbReference>
<dbReference type="GO" id="GO:0015074">
    <property type="term" value="P:DNA integration"/>
    <property type="evidence" value="ECO:0007669"/>
    <property type="project" value="InterPro"/>
</dbReference>
<dbReference type="GO" id="GO:0003676">
    <property type="term" value="F:nucleic acid binding"/>
    <property type="evidence" value="ECO:0007669"/>
    <property type="project" value="InterPro"/>
</dbReference>
<dbReference type="RefSeq" id="WP_138282627.1">
    <property type="nucleotide sequence ID" value="NZ_BMGE01000005.1"/>
</dbReference>
<evidence type="ECO:0000313" key="2">
    <source>
        <dbReference type="EMBL" id="TLU90292.1"/>
    </source>
</evidence>
<dbReference type="PANTHER" id="PTHR46889">
    <property type="entry name" value="TRANSPOSASE INSF FOR INSERTION SEQUENCE IS3B-RELATED"/>
    <property type="match status" value="1"/>
</dbReference>
<name>A0A5R9K8A7_9BACT</name>
<proteinExistence type="predicted"/>
<sequence>MRQKHPQESLGSLCELFGVTRQAYYDAAEHEKKTPIAHMLVLSYVREYRNNIPLIGTRKLLFLLMPDLEQHGIKIGRDQLFELLRFHGLLIRRRRRRTVKTTDSHHWLKKYPNLIKGLEVTGANQLWVSDITYIRTLEGFSYLSLITDAFSRKIVGYDLYHTLEAVGCVNALKMAIAGLKRDSPYFLIHHIF</sequence>
<dbReference type="Proteomes" id="UP000309788">
    <property type="component" value="Unassembled WGS sequence"/>
</dbReference>
<protein>
    <submittedName>
        <fullName evidence="2">DDE-type integrase/transposase/recombinase</fullName>
    </submittedName>
</protein>
<evidence type="ECO:0000259" key="1">
    <source>
        <dbReference type="Pfam" id="PF00665"/>
    </source>
</evidence>
<dbReference type="InterPro" id="IPR012337">
    <property type="entry name" value="RNaseH-like_sf"/>
</dbReference>
<dbReference type="InterPro" id="IPR036397">
    <property type="entry name" value="RNaseH_sf"/>
</dbReference>
<dbReference type="EMBL" id="VCEI01000028">
    <property type="protein sequence ID" value="TLU90292.1"/>
    <property type="molecule type" value="Genomic_DNA"/>
</dbReference>
<dbReference type="SUPFAM" id="SSF53098">
    <property type="entry name" value="Ribonuclease H-like"/>
    <property type="match status" value="1"/>
</dbReference>
<dbReference type="OrthoDB" id="936265at2"/>
<gene>
    <name evidence="2" type="ORF">FEM55_17135</name>
</gene>
<dbReference type="InterPro" id="IPR050900">
    <property type="entry name" value="Transposase_IS3/IS150/IS904"/>
</dbReference>
<accession>A0A5R9K8A7</accession>